<dbReference type="Pfam" id="PF08598">
    <property type="entry name" value="Sds3"/>
    <property type="match status" value="1"/>
</dbReference>
<dbReference type="OrthoDB" id="70376at2759"/>
<evidence type="ECO:0000256" key="6">
    <source>
        <dbReference type="SAM" id="MobiDB-lite"/>
    </source>
</evidence>
<comment type="subcellular location">
    <subcellularLocation>
        <location evidence="1">Nucleus</location>
    </subcellularLocation>
</comment>
<feature type="region of interest" description="Disordered" evidence="6">
    <location>
        <begin position="208"/>
        <end position="279"/>
    </location>
</feature>
<proteinExistence type="predicted"/>
<sequence>MARNLSPSPADHPIRNSNSPVLLPPSKRDKRRAMLGEKLSDMVASFNANLRPHYEAQASAIQIDINLILRADPYQNKPLEDDAEEISRLIQSTAAGKVQIPAESAAEGDFLAGAGRLYTSFVHEVNDAMEERDCNLTLLHNKFQSNIREMEIRHAFNVRLADEEHKIMSNTIRERLMRTMNEKKNKLMKEKEQLDIGDSNAFLLHPNQFSITNPASPGGAHKRATRNTGRKPLDPDDPASASIQENKRKRKHLFQEVESQQSPASGAGRDNDTAGFASPYRDVRKAGHGQRQYDSAAFSIDNLFTEKELAMNMNTAAIAAANFLQQRQTNGQSNGSSTGHSNGFNGTHSTEEEGAQPGTATANDVDMDDDATPSAPGMERMTSHHATRGATKALTGLGAVATGDIPFAAMLPQYIPAQFGAKANSAPVAAQPLSQADIEQDLALMTRDTAGDDQINDTLLERALAPIPTSEYQYQAPSDMRELQNLGVNNSFLPPHMVHIGGVAMSAQSSLGGYSEIGGGGGGLAMSRNNSSRGVGMQRSASNQGVLGPGQDGRRVRGRLV</sequence>
<evidence type="ECO:0000256" key="4">
    <source>
        <dbReference type="ARBA" id="ARBA00023163"/>
    </source>
</evidence>
<keyword evidence="5" id="KW-0539">Nucleus</keyword>
<gene>
    <name evidence="7" type="ORF">EJ08DRAFT_637982</name>
</gene>
<keyword evidence="8" id="KW-1185">Reference proteome</keyword>
<reference evidence="7" key="1">
    <citation type="journal article" date="2020" name="Stud. Mycol.">
        <title>101 Dothideomycetes genomes: a test case for predicting lifestyles and emergence of pathogens.</title>
        <authorList>
            <person name="Haridas S."/>
            <person name="Albert R."/>
            <person name="Binder M."/>
            <person name="Bloem J."/>
            <person name="Labutti K."/>
            <person name="Salamov A."/>
            <person name="Andreopoulos B."/>
            <person name="Baker S."/>
            <person name="Barry K."/>
            <person name="Bills G."/>
            <person name="Bluhm B."/>
            <person name="Cannon C."/>
            <person name="Castanera R."/>
            <person name="Culley D."/>
            <person name="Daum C."/>
            <person name="Ezra D."/>
            <person name="Gonzalez J."/>
            <person name="Henrissat B."/>
            <person name="Kuo A."/>
            <person name="Liang C."/>
            <person name="Lipzen A."/>
            <person name="Lutzoni F."/>
            <person name="Magnuson J."/>
            <person name="Mondo S."/>
            <person name="Nolan M."/>
            <person name="Ohm R."/>
            <person name="Pangilinan J."/>
            <person name="Park H.-J."/>
            <person name="Ramirez L."/>
            <person name="Alfaro M."/>
            <person name="Sun H."/>
            <person name="Tritt A."/>
            <person name="Yoshinaga Y."/>
            <person name="Zwiers L.-H."/>
            <person name="Turgeon B."/>
            <person name="Goodwin S."/>
            <person name="Spatafora J."/>
            <person name="Crous P."/>
            <person name="Grigoriev I."/>
        </authorList>
    </citation>
    <scope>NUCLEOTIDE SEQUENCE</scope>
    <source>
        <strain evidence="7">CBS 130266</strain>
    </source>
</reference>
<keyword evidence="4" id="KW-0804">Transcription</keyword>
<dbReference type="GO" id="GO:0010468">
    <property type="term" value="P:regulation of gene expression"/>
    <property type="evidence" value="ECO:0007669"/>
    <property type="project" value="UniProtKB-ARBA"/>
</dbReference>
<feature type="region of interest" description="Disordered" evidence="6">
    <location>
        <begin position="328"/>
        <end position="386"/>
    </location>
</feature>
<feature type="compositionally biased region" description="Polar residues" evidence="6">
    <location>
        <begin position="328"/>
        <end position="348"/>
    </location>
</feature>
<evidence type="ECO:0000256" key="5">
    <source>
        <dbReference type="ARBA" id="ARBA00023242"/>
    </source>
</evidence>
<evidence type="ECO:0000256" key="2">
    <source>
        <dbReference type="ARBA" id="ARBA00022491"/>
    </source>
</evidence>
<evidence type="ECO:0000313" key="7">
    <source>
        <dbReference type="EMBL" id="KAF2426502.1"/>
    </source>
</evidence>
<comment type="caution">
    <text evidence="7">The sequence shown here is derived from an EMBL/GenBank/DDBJ whole genome shotgun (WGS) entry which is preliminary data.</text>
</comment>
<feature type="region of interest" description="Disordered" evidence="6">
    <location>
        <begin position="525"/>
        <end position="561"/>
    </location>
</feature>
<evidence type="ECO:0000313" key="8">
    <source>
        <dbReference type="Proteomes" id="UP000800235"/>
    </source>
</evidence>
<evidence type="ECO:0000256" key="3">
    <source>
        <dbReference type="ARBA" id="ARBA00023015"/>
    </source>
</evidence>
<dbReference type="Proteomes" id="UP000800235">
    <property type="component" value="Unassembled WGS sequence"/>
</dbReference>
<feature type="compositionally biased region" description="Basic residues" evidence="6">
    <location>
        <begin position="220"/>
        <end position="229"/>
    </location>
</feature>
<accession>A0A9P4TV19</accession>
<feature type="compositionally biased region" description="Polar residues" evidence="6">
    <location>
        <begin position="527"/>
        <end position="545"/>
    </location>
</feature>
<dbReference type="SMART" id="SM01401">
    <property type="entry name" value="Sds3"/>
    <property type="match status" value="1"/>
</dbReference>
<name>A0A9P4TV19_9PEZI</name>
<feature type="region of interest" description="Disordered" evidence="6">
    <location>
        <begin position="1"/>
        <end position="28"/>
    </location>
</feature>
<evidence type="ECO:0000256" key="1">
    <source>
        <dbReference type="ARBA" id="ARBA00004123"/>
    </source>
</evidence>
<dbReference type="InterPro" id="IPR013907">
    <property type="entry name" value="Sds3"/>
</dbReference>
<protein>
    <submittedName>
        <fullName evidence="7">Uncharacterized protein</fullName>
    </submittedName>
</protein>
<dbReference type="GO" id="GO:0005654">
    <property type="term" value="C:nucleoplasm"/>
    <property type="evidence" value="ECO:0007669"/>
    <property type="project" value="UniProtKB-ARBA"/>
</dbReference>
<dbReference type="PANTHER" id="PTHR21964">
    <property type="entry name" value="BREAST CANCER METASTASIS-SUPPRESSOR 1"/>
    <property type="match status" value="1"/>
</dbReference>
<keyword evidence="2" id="KW-0678">Repressor</keyword>
<organism evidence="7 8">
    <name type="scientific">Tothia fuscella</name>
    <dbReference type="NCBI Taxonomy" id="1048955"/>
    <lineage>
        <taxon>Eukaryota</taxon>
        <taxon>Fungi</taxon>
        <taxon>Dikarya</taxon>
        <taxon>Ascomycota</taxon>
        <taxon>Pezizomycotina</taxon>
        <taxon>Dothideomycetes</taxon>
        <taxon>Pleosporomycetidae</taxon>
        <taxon>Venturiales</taxon>
        <taxon>Cylindrosympodiaceae</taxon>
        <taxon>Tothia</taxon>
    </lineage>
</organism>
<dbReference type="EMBL" id="MU007064">
    <property type="protein sequence ID" value="KAF2426502.1"/>
    <property type="molecule type" value="Genomic_DNA"/>
</dbReference>
<keyword evidence="3" id="KW-0805">Transcription regulation</keyword>
<dbReference type="AlphaFoldDB" id="A0A9P4TV19"/>